<dbReference type="AlphaFoldDB" id="A0A4S8S4S5"/>
<evidence type="ECO:0008006" key="3">
    <source>
        <dbReference type="Google" id="ProtNLM"/>
    </source>
</evidence>
<dbReference type="Proteomes" id="UP000304951">
    <property type="component" value="Unassembled WGS sequence"/>
</dbReference>
<dbReference type="EMBL" id="QZAF01000711">
    <property type="protein sequence ID" value="THV65102.1"/>
    <property type="molecule type" value="Genomic_DNA"/>
</dbReference>
<sequence length="475" mass="53956">MSNLTGPSVQSAPTHSPLFTLPQELFEITLSYCAKEDVNQLRLVCQELGNVVAPAFKRNFASDRKFIFSELSMAALVGLTAHPTLAPLLKSIKFGTHRLEKKDLPSESDVPLEDVEAAILIDHNARTETQAQFVRSGCHVAGMIQAMMNLQSQSNTDVTFGVYHDINSYLFYHDLDYVDCRKLEYAGYGAMVSYGDCVPTENDTFSTLDSLRNAVRVSKFPLKRLQLDLIAFDGQVIDQEEVFWDEAEAEVCIRMEGTGNKEATAGVIKVSPDKSHLTLIRQDMDHEWFDCEYTGLEDQYYDRFRFWLRETPFRSLDLIDVRGPYDVFTSLFETAELTDLRMSNVEFTALDASRHGIATAADFGRSLKKISTLEHLTLERLEDVWLQGGFVQESKVEWHGQEEIQNGLDKLIDGVAGCLHFERPAKCAETTNQDIIIGGARNLENEAQYYSSAPARRQWRVKQTLRKEQMFFFML</sequence>
<evidence type="ECO:0000313" key="2">
    <source>
        <dbReference type="Proteomes" id="UP000304951"/>
    </source>
</evidence>
<gene>
    <name evidence="1" type="ORF">D6D28_09356</name>
</gene>
<accession>A0A4S8S4S5</accession>
<organism evidence="1 2">
    <name type="scientific">Aureobasidium pullulans</name>
    <name type="common">Black yeast</name>
    <name type="synonym">Pullularia pullulans</name>
    <dbReference type="NCBI Taxonomy" id="5580"/>
    <lineage>
        <taxon>Eukaryota</taxon>
        <taxon>Fungi</taxon>
        <taxon>Dikarya</taxon>
        <taxon>Ascomycota</taxon>
        <taxon>Pezizomycotina</taxon>
        <taxon>Dothideomycetes</taxon>
        <taxon>Dothideomycetidae</taxon>
        <taxon>Dothideales</taxon>
        <taxon>Saccotheciaceae</taxon>
        <taxon>Aureobasidium</taxon>
    </lineage>
</organism>
<name>A0A4S8S4S5_AURPU</name>
<comment type="caution">
    <text evidence="1">The sequence shown here is derived from an EMBL/GenBank/DDBJ whole genome shotgun (WGS) entry which is preliminary data.</text>
</comment>
<protein>
    <recommendedName>
        <fullName evidence="3">F-box domain-containing protein</fullName>
    </recommendedName>
</protein>
<proteinExistence type="predicted"/>
<reference evidence="1 2" key="1">
    <citation type="submission" date="2018-10" db="EMBL/GenBank/DDBJ databases">
        <title>Fifty Aureobasidium pullulans genomes reveal a recombining polyextremotolerant generalist.</title>
        <authorList>
            <person name="Gostincar C."/>
            <person name="Turk M."/>
            <person name="Zajc J."/>
            <person name="Gunde-Cimerman N."/>
        </authorList>
    </citation>
    <scope>NUCLEOTIDE SEQUENCE [LARGE SCALE GENOMIC DNA]</scope>
    <source>
        <strain evidence="1 2">EXF-11900</strain>
    </source>
</reference>
<evidence type="ECO:0000313" key="1">
    <source>
        <dbReference type="EMBL" id="THV65102.1"/>
    </source>
</evidence>